<dbReference type="AlphaFoldDB" id="A0AAV2HZY8"/>
<organism evidence="2 3">
    <name type="scientific">Lymnaea stagnalis</name>
    <name type="common">Great pond snail</name>
    <name type="synonym">Helix stagnalis</name>
    <dbReference type="NCBI Taxonomy" id="6523"/>
    <lineage>
        <taxon>Eukaryota</taxon>
        <taxon>Metazoa</taxon>
        <taxon>Spiralia</taxon>
        <taxon>Lophotrochozoa</taxon>
        <taxon>Mollusca</taxon>
        <taxon>Gastropoda</taxon>
        <taxon>Heterobranchia</taxon>
        <taxon>Euthyneura</taxon>
        <taxon>Panpulmonata</taxon>
        <taxon>Hygrophila</taxon>
        <taxon>Lymnaeoidea</taxon>
        <taxon>Lymnaeidae</taxon>
        <taxon>Lymnaea</taxon>
    </lineage>
</organism>
<gene>
    <name evidence="2" type="ORF">GSLYS_00012459001</name>
</gene>
<comment type="caution">
    <text evidence="2">The sequence shown here is derived from an EMBL/GenBank/DDBJ whole genome shotgun (WGS) entry which is preliminary data.</text>
</comment>
<evidence type="ECO:0008006" key="4">
    <source>
        <dbReference type="Google" id="ProtNLM"/>
    </source>
</evidence>
<evidence type="ECO:0000313" key="2">
    <source>
        <dbReference type="EMBL" id="CAL1538638.1"/>
    </source>
</evidence>
<dbReference type="InterPro" id="IPR018034">
    <property type="entry name" value="Kri1"/>
</dbReference>
<evidence type="ECO:0000313" key="3">
    <source>
        <dbReference type="Proteomes" id="UP001497497"/>
    </source>
</evidence>
<dbReference type="GO" id="GO:0030686">
    <property type="term" value="C:90S preribosome"/>
    <property type="evidence" value="ECO:0007669"/>
    <property type="project" value="TreeGrafter"/>
</dbReference>
<dbReference type="EMBL" id="CAXITT010000307">
    <property type="protein sequence ID" value="CAL1538638.1"/>
    <property type="molecule type" value="Genomic_DNA"/>
</dbReference>
<reference evidence="2 3" key="1">
    <citation type="submission" date="2024-04" db="EMBL/GenBank/DDBJ databases">
        <authorList>
            <consortium name="Genoscope - CEA"/>
            <person name="William W."/>
        </authorList>
    </citation>
    <scope>NUCLEOTIDE SEQUENCE [LARGE SCALE GENOMIC DNA]</scope>
</reference>
<keyword evidence="3" id="KW-1185">Reference proteome</keyword>
<sequence>MDLLGSDSEDEKDIKFTINENYAKNYDTWRKKEEKQKLLDRYGNAENTSSSSEDEEIRSTPQMDKDWLRAYAVIRFQQPRLYKKGEHFFSEEAKPMSKKKEKATTLKDHERRFMLEKGGLESDDDSKPKQALGKSYFEEQEEIKKSFKIAVQDSSDEDDGLLVKKQKTLEEQRKEENEYLEWLKGEKDELADEEAAAELAPLKAYWNDPNLSEKERVLRDYILNNGYYNMFFYFYYSSDESDVEEKLPGIPNFEGEEEFLERAEEYEHKYNFRHEEPGGDEIKSYPRVIETSVRIKDTRRADQRQKKIEKKRQVTIIFLRFVQAKFILKLSQKLRQEKLEKLRKIANNPELNYDLEADFDPEEHNKIMQ</sequence>
<feature type="compositionally biased region" description="Basic and acidic residues" evidence="1">
    <location>
        <begin position="102"/>
        <end position="128"/>
    </location>
</feature>
<dbReference type="PANTHER" id="PTHR14490">
    <property type="entry name" value="ZINC FINGER, ZZ TYPE"/>
    <property type="match status" value="1"/>
</dbReference>
<feature type="region of interest" description="Disordered" evidence="1">
    <location>
        <begin position="40"/>
        <end position="61"/>
    </location>
</feature>
<accession>A0AAV2HZY8</accession>
<protein>
    <recommendedName>
        <fullName evidence="4">Protein KRI1 homolog</fullName>
    </recommendedName>
</protein>
<dbReference type="PANTHER" id="PTHR14490:SF5">
    <property type="entry name" value="PROTEIN KRI1 HOMOLOG"/>
    <property type="match status" value="1"/>
</dbReference>
<dbReference type="GO" id="GO:0005730">
    <property type="term" value="C:nucleolus"/>
    <property type="evidence" value="ECO:0007669"/>
    <property type="project" value="TreeGrafter"/>
</dbReference>
<feature type="non-terminal residue" evidence="2">
    <location>
        <position position="369"/>
    </location>
</feature>
<proteinExistence type="predicted"/>
<feature type="region of interest" description="Disordered" evidence="1">
    <location>
        <begin position="93"/>
        <end position="130"/>
    </location>
</feature>
<dbReference type="Proteomes" id="UP001497497">
    <property type="component" value="Unassembled WGS sequence"/>
</dbReference>
<evidence type="ECO:0000256" key="1">
    <source>
        <dbReference type="SAM" id="MobiDB-lite"/>
    </source>
</evidence>
<name>A0AAV2HZY8_LYMST</name>
<dbReference type="GO" id="GO:0000447">
    <property type="term" value="P:endonucleolytic cleavage in ITS1 to separate SSU-rRNA from 5.8S rRNA and LSU-rRNA from tricistronic rRNA transcript (SSU-rRNA, 5.8S rRNA, LSU-rRNA)"/>
    <property type="evidence" value="ECO:0007669"/>
    <property type="project" value="TreeGrafter"/>
</dbReference>